<dbReference type="AlphaFoldDB" id="A0A077PAS3"/>
<accession>A0A077PAS3</accession>
<name>A0A077PAS3_XENBV</name>
<dbReference type="RefSeq" id="WP_038253566.1">
    <property type="nucleotide sequence ID" value="NZ_CAWLUU010000068.1"/>
</dbReference>
<gene>
    <name evidence="1" type="ORF">XBO1_770008</name>
</gene>
<dbReference type="HOGENOM" id="CLU_2048816_0_0_6"/>
<protein>
    <submittedName>
        <fullName evidence="1">Uncharacterized protein</fullName>
    </submittedName>
</protein>
<reference evidence="1" key="1">
    <citation type="submission" date="2013-07" db="EMBL/GenBank/DDBJ databases">
        <title>Sub-species coevolution in mutualistic symbiosis.</title>
        <authorList>
            <person name="Murfin K."/>
            <person name="Klassen J."/>
            <person name="Lee M."/>
            <person name="Forst S."/>
            <person name="Stock P."/>
            <person name="Goodrich-Blair H."/>
        </authorList>
    </citation>
    <scope>NUCLEOTIDE SEQUENCE [LARGE SCALE GENOMIC DNA]</scope>
    <source>
        <strain evidence="1">Oregonense</strain>
    </source>
</reference>
<comment type="caution">
    <text evidence="1">The sequence shown here is derived from an EMBL/GenBank/DDBJ whole genome shotgun (WGS) entry which is preliminary data.</text>
</comment>
<organism evidence="1">
    <name type="scientific">Xenorhabdus bovienii str. oregonense</name>
    <dbReference type="NCBI Taxonomy" id="1398202"/>
    <lineage>
        <taxon>Bacteria</taxon>
        <taxon>Pseudomonadati</taxon>
        <taxon>Pseudomonadota</taxon>
        <taxon>Gammaproteobacteria</taxon>
        <taxon>Enterobacterales</taxon>
        <taxon>Morganellaceae</taxon>
        <taxon>Xenorhabdus</taxon>
    </lineage>
</organism>
<sequence length="120" mass="13434">MSNKLQAAVEIAEEMETLLVPLMVEIEGGDKTSAYLMCRGIYRQSKVLAEKLREVAGGGNNDCKNKNHELENTQKLSEKLQSLLQLWMEGNLTEDDAYILSIATDINHNVLQEIARVQGE</sequence>
<dbReference type="EMBL" id="CBSX010000245">
    <property type="protein sequence ID" value="CDH07974.1"/>
    <property type="molecule type" value="Genomic_DNA"/>
</dbReference>
<proteinExistence type="predicted"/>
<dbReference type="Proteomes" id="UP000028483">
    <property type="component" value="Unassembled WGS sequence"/>
</dbReference>
<evidence type="ECO:0000313" key="1">
    <source>
        <dbReference type="EMBL" id="CDH07974.1"/>
    </source>
</evidence>